<evidence type="ECO:0000256" key="1">
    <source>
        <dbReference type="ARBA" id="ARBA00001936"/>
    </source>
</evidence>
<sequence>MAAREIALLPGDGIGPEIAAATAPVLAAAFPGWRLREAEIGWSRWCAEGDPVPPETWAALEGADAALLVAVTSKPARAAEAELAPRLRGRGLVYRSPVLQLRSRLDLYANVRPIDLPDGTRCTVVRENTEGLYGHDLDAAAVRETGVGALIAEDPTVRAGGAGELAVALRVTTGFGWRRLLRAAAAQTRRGRVTVADKPNILQASGEILHRAIDEVAAEHPGVDFELANVDLVAMRMVADPGHYDVIAAENVFGDILSDLGAGLMGGLGAAASANIGDAHAVFEPVHGSAPDIAGRGIANPAAFLLAAAMCGEHLGEAGAAAALRAAVAAALADPAAATPDAGGAGDTAGFAAAVLDRLDRG</sequence>
<dbReference type="SMART" id="SM01329">
    <property type="entry name" value="Iso_dh"/>
    <property type="match status" value="1"/>
</dbReference>
<dbReference type="RefSeq" id="WP_075690994.1">
    <property type="nucleotide sequence ID" value="NZ_CP009248.1"/>
</dbReference>
<dbReference type="InterPro" id="IPR050501">
    <property type="entry name" value="ICDH/IPMDH"/>
</dbReference>
<name>A0A1L7CVH2_9CORY</name>
<evidence type="ECO:0000313" key="8">
    <source>
        <dbReference type="EMBL" id="APT89800.1"/>
    </source>
</evidence>
<dbReference type="PANTHER" id="PTHR43275:SF1">
    <property type="entry name" value="D-MALATE DEHYDROGENASE [DECARBOXYLATING]"/>
    <property type="match status" value="1"/>
</dbReference>
<evidence type="ECO:0000313" key="9">
    <source>
        <dbReference type="Proteomes" id="UP000185469"/>
    </source>
</evidence>
<dbReference type="STRING" id="1437874.CSPHI_00345"/>
<evidence type="ECO:0000256" key="6">
    <source>
        <dbReference type="ARBA" id="ARBA00023211"/>
    </source>
</evidence>
<dbReference type="InterPro" id="IPR024084">
    <property type="entry name" value="IsoPropMal-DH-like_dom"/>
</dbReference>
<dbReference type="GO" id="GO:0016491">
    <property type="term" value="F:oxidoreductase activity"/>
    <property type="evidence" value="ECO:0007669"/>
    <property type="project" value="UniProtKB-KW"/>
</dbReference>
<dbReference type="EMBL" id="CP009248">
    <property type="protein sequence ID" value="APT89800.1"/>
    <property type="molecule type" value="Genomic_DNA"/>
</dbReference>
<evidence type="ECO:0000256" key="3">
    <source>
        <dbReference type="ARBA" id="ARBA00022723"/>
    </source>
</evidence>
<evidence type="ECO:0000256" key="5">
    <source>
        <dbReference type="ARBA" id="ARBA00023027"/>
    </source>
</evidence>
<feature type="domain" description="Isopropylmalate dehydrogenase-like" evidence="7">
    <location>
        <begin position="5"/>
        <end position="355"/>
    </location>
</feature>
<dbReference type="Proteomes" id="UP000185469">
    <property type="component" value="Chromosome"/>
</dbReference>
<dbReference type="Gene3D" id="3.40.718.10">
    <property type="entry name" value="Isopropylmalate Dehydrogenase"/>
    <property type="match status" value="1"/>
</dbReference>
<keyword evidence="5" id="KW-0520">NAD</keyword>
<comment type="cofactor">
    <cofactor evidence="2">
        <name>Mg(2+)</name>
        <dbReference type="ChEBI" id="CHEBI:18420"/>
    </cofactor>
</comment>
<dbReference type="GO" id="GO:0046872">
    <property type="term" value="F:metal ion binding"/>
    <property type="evidence" value="ECO:0007669"/>
    <property type="project" value="UniProtKB-KW"/>
</dbReference>
<evidence type="ECO:0000256" key="4">
    <source>
        <dbReference type="ARBA" id="ARBA00023002"/>
    </source>
</evidence>
<dbReference type="AlphaFoldDB" id="A0A1L7CVH2"/>
<comment type="cofactor">
    <cofactor evidence="1">
        <name>Mn(2+)</name>
        <dbReference type="ChEBI" id="CHEBI:29035"/>
    </cofactor>
</comment>
<dbReference type="KEGG" id="csph:CSPHI_00345"/>
<keyword evidence="9" id="KW-1185">Reference proteome</keyword>
<proteinExistence type="predicted"/>
<protein>
    <submittedName>
        <fullName evidence="8">3-isopropylmalate dehydrogenase</fullName>
    </submittedName>
</protein>
<keyword evidence="4" id="KW-0560">Oxidoreductase</keyword>
<accession>A0A1L7CVH2</accession>
<dbReference type="OrthoDB" id="5289857at2"/>
<reference evidence="8 9" key="1">
    <citation type="submission" date="2014-08" db="EMBL/GenBank/DDBJ databases">
        <title>Complete genome sequence of Corynebacterium sphenisci CECT 5990(T) (=DSM 44792(T)), isolated from healthy wild penguins.</title>
        <authorList>
            <person name="Ruckert C."/>
            <person name="Albersmeier A."/>
            <person name="Winkler A."/>
            <person name="Kalinowski J."/>
        </authorList>
    </citation>
    <scope>NUCLEOTIDE SEQUENCE [LARGE SCALE GENOMIC DNA]</scope>
    <source>
        <strain evidence="8 9">DSM 44792</strain>
    </source>
</reference>
<keyword evidence="3" id="KW-0479">Metal-binding</keyword>
<evidence type="ECO:0000256" key="2">
    <source>
        <dbReference type="ARBA" id="ARBA00001946"/>
    </source>
</evidence>
<dbReference type="PANTHER" id="PTHR43275">
    <property type="entry name" value="D-MALATE DEHYDROGENASE [DECARBOXYLATING]"/>
    <property type="match status" value="1"/>
</dbReference>
<gene>
    <name evidence="8" type="ORF">CSPHI_00345</name>
</gene>
<dbReference type="SUPFAM" id="SSF53659">
    <property type="entry name" value="Isocitrate/Isopropylmalate dehydrogenase-like"/>
    <property type="match status" value="1"/>
</dbReference>
<dbReference type="Pfam" id="PF00180">
    <property type="entry name" value="Iso_dh"/>
    <property type="match status" value="1"/>
</dbReference>
<keyword evidence="6" id="KW-0464">Manganese</keyword>
<evidence type="ECO:0000259" key="7">
    <source>
        <dbReference type="SMART" id="SM01329"/>
    </source>
</evidence>
<organism evidence="8 9">
    <name type="scientific">Corynebacterium sphenisci DSM 44792</name>
    <dbReference type="NCBI Taxonomy" id="1437874"/>
    <lineage>
        <taxon>Bacteria</taxon>
        <taxon>Bacillati</taxon>
        <taxon>Actinomycetota</taxon>
        <taxon>Actinomycetes</taxon>
        <taxon>Mycobacteriales</taxon>
        <taxon>Corynebacteriaceae</taxon>
        <taxon>Corynebacterium</taxon>
    </lineage>
</organism>